<comment type="cofactor">
    <cofactor evidence="2">
        <name>Zn(2+)</name>
        <dbReference type="ChEBI" id="CHEBI:29105"/>
    </cofactor>
</comment>
<reference evidence="15" key="1">
    <citation type="journal article" date="2019" name="Int. J. Syst. Evol. Microbiol.">
        <title>The Global Catalogue of Microorganisms (GCM) 10K type strain sequencing project: providing services to taxonomists for standard genome sequencing and annotation.</title>
        <authorList>
            <consortium name="The Broad Institute Genomics Platform"/>
            <consortium name="The Broad Institute Genome Sequencing Center for Infectious Disease"/>
            <person name="Wu L."/>
            <person name="Ma J."/>
        </authorList>
    </citation>
    <scope>NUCLEOTIDE SEQUENCE [LARGE SCALE GENOMIC DNA]</scope>
    <source>
        <strain evidence="15">CGMCC 1.10130</strain>
    </source>
</reference>
<evidence type="ECO:0000256" key="6">
    <source>
        <dbReference type="ARBA" id="ARBA00022490"/>
    </source>
</evidence>
<evidence type="ECO:0000256" key="1">
    <source>
        <dbReference type="ARBA" id="ARBA00001561"/>
    </source>
</evidence>
<gene>
    <name evidence="14" type="primary">ampD</name>
    <name evidence="14" type="ORF">GCM10011369_15500</name>
</gene>
<dbReference type="GO" id="GO:0009254">
    <property type="term" value="P:peptidoglycan turnover"/>
    <property type="evidence" value="ECO:0007669"/>
    <property type="project" value="TreeGrafter"/>
</dbReference>
<evidence type="ECO:0000256" key="9">
    <source>
        <dbReference type="ARBA" id="ARBA00022833"/>
    </source>
</evidence>
<dbReference type="GO" id="GO:0009253">
    <property type="term" value="P:peptidoglycan catabolic process"/>
    <property type="evidence" value="ECO:0007669"/>
    <property type="project" value="InterPro"/>
</dbReference>
<evidence type="ECO:0000256" key="4">
    <source>
        <dbReference type="ARBA" id="ARBA00007553"/>
    </source>
</evidence>
<dbReference type="Pfam" id="PF01510">
    <property type="entry name" value="Amidase_2"/>
    <property type="match status" value="1"/>
</dbReference>
<dbReference type="RefSeq" id="WP_087505457.1">
    <property type="nucleotide sequence ID" value="NZ_BMDX01000006.1"/>
</dbReference>
<dbReference type="GO" id="GO:0005737">
    <property type="term" value="C:cytoplasm"/>
    <property type="evidence" value="ECO:0007669"/>
    <property type="project" value="UniProtKB-SubCell"/>
</dbReference>
<keyword evidence="6" id="KW-0963">Cytoplasm</keyword>
<dbReference type="SUPFAM" id="SSF55846">
    <property type="entry name" value="N-acetylmuramoyl-L-alanine amidase-like"/>
    <property type="match status" value="1"/>
</dbReference>
<keyword evidence="15" id="KW-1185">Reference proteome</keyword>
<dbReference type="EMBL" id="BMDX01000006">
    <property type="protein sequence ID" value="GGA74577.1"/>
    <property type="molecule type" value="Genomic_DNA"/>
</dbReference>
<evidence type="ECO:0000256" key="3">
    <source>
        <dbReference type="ARBA" id="ARBA00004496"/>
    </source>
</evidence>
<protein>
    <recommendedName>
        <fullName evidence="11">1,6-anhydro-N-acetylmuramyl-L-alanine amidase AmpD</fullName>
        <ecNumber evidence="5">3.5.1.28</ecNumber>
    </recommendedName>
    <alternativeName>
        <fullName evidence="12">N-acetylmuramoyl-L-alanine amidase</fullName>
    </alternativeName>
</protein>
<dbReference type="GO" id="GO:0071555">
    <property type="term" value="P:cell wall organization"/>
    <property type="evidence" value="ECO:0007669"/>
    <property type="project" value="UniProtKB-KW"/>
</dbReference>
<dbReference type="InterPro" id="IPR051206">
    <property type="entry name" value="NAMLAA_amidase_2"/>
</dbReference>
<dbReference type="SMART" id="SM00644">
    <property type="entry name" value="Ami_2"/>
    <property type="match status" value="1"/>
</dbReference>
<dbReference type="NCBIfam" id="NF008758">
    <property type="entry name" value="PRK11789.1"/>
    <property type="match status" value="1"/>
</dbReference>
<comment type="caution">
    <text evidence="14">The sequence shown here is derived from an EMBL/GenBank/DDBJ whole genome shotgun (WGS) entry which is preliminary data.</text>
</comment>
<keyword evidence="10" id="KW-0961">Cell wall biogenesis/degradation</keyword>
<dbReference type="PANTHER" id="PTHR30417:SF4">
    <property type="entry name" value="1,6-ANHYDRO-N-ACETYLMURAMYL-L-ALANINE AMIDASE AMPD"/>
    <property type="match status" value="1"/>
</dbReference>
<feature type="domain" description="N-acetylmuramoyl-L-alanine amidase" evidence="13">
    <location>
        <begin position="23"/>
        <end position="174"/>
    </location>
</feature>
<comment type="subcellular location">
    <subcellularLocation>
        <location evidence="3">Cytoplasm</location>
    </subcellularLocation>
</comment>
<dbReference type="InterPro" id="IPR036505">
    <property type="entry name" value="Amidase/PGRP_sf"/>
</dbReference>
<dbReference type="GO" id="GO:0046872">
    <property type="term" value="F:metal ion binding"/>
    <property type="evidence" value="ECO:0007669"/>
    <property type="project" value="UniProtKB-KW"/>
</dbReference>
<evidence type="ECO:0000256" key="2">
    <source>
        <dbReference type="ARBA" id="ARBA00001947"/>
    </source>
</evidence>
<dbReference type="OrthoDB" id="9794842at2"/>
<comment type="similarity">
    <text evidence="4">Belongs to the N-acetylmuramoyl-L-alanine amidase 2 family.</text>
</comment>
<evidence type="ECO:0000256" key="8">
    <source>
        <dbReference type="ARBA" id="ARBA00022801"/>
    </source>
</evidence>
<dbReference type="Proteomes" id="UP000619743">
    <property type="component" value="Unassembled WGS sequence"/>
</dbReference>
<evidence type="ECO:0000256" key="7">
    <source>
        <dbReference type="ARBA" id="ARBA00022723"/>
    </source>
</evidence>
<accession>A0A8J2XP76</accession>
<evidence type="ECO:0000256" key="5">
    <source>
        <dbReference type="ARBA" id="ARBA00011901"/>
    </source>
</evidence>
<keyword evidence="9" id="KW-0862">Zinc</keyword>
<evidence type="ECO:0000313" key="15">
    <source>
        <dbReference type="Proteomes" id="UP000619743"/>
    </source>
</evidence>
<evidence type="ECO:0000259" key="13">
    <source>
        <dbReference type="SMART" id="SM00644"/>
    </source>
</evidence>
<proteinExistence type="inferred from homology"/>
<dbReference type="CDD" id="cd06583">
    <property type="entry name" value="PGRP"/>
    <property type="match status" value="1"/>
</dbReference>
<sequence length="199" mass="22082">MPVIKCAEIDEHHCLVDAQQRPSPHYDERPNRELPSVLVIHNITLPPGEFGHRYIDDLFMGTLDCAAHPFFQQLEGLRVSAHCVINRQGNVSQYVPFDRRAWHAGVSSFQGRARVNDFAIGIELEGTDSSGFTSAQYQRLIAITKALMMRYPTISLGKIVGHCDIAPGRKTDPGVAFDWGYFRSQLSSSGEPIGSNTAV</sequence>
<dbReference type="GO" id="GO:0008745">
    <property type="term" value="F:N-acetylmuramoyl-L-alanine amidase activity"/>
    <property type="evidence" value="ECO:0007669"/>
    <property type="project" value="UniProtKB-EC"/>
</dbReference>
<keyword evidence="7" id="KW-0479">Metal-binding</keyword>
<evidence type="ECO:0000256" key="12">
    <source>
        <dbReference type="ARBA" id="ARBA00042615"/>
    </source>
</evidence>
<dbReference type="InterPro" id="IPR002502">
    <property type="entry name" value="Amidase_domain"/>
</dbReference>
<evidence type="ECO:0000256" key="11">
    <source>
        <dbReference type="ARBA" id="ARBA00039257"/>
    </source>
</evidence>
<name>A0A8J2XP76_9GAMM</name>
<dbReference type="Gene3D" id="3.40.80.10">
    <property type="entry name" value="Peptidoglycan recognition protein-like"/>
    <property type="match status" value="1"/>
</dbReference>
<evidence type="ECO:0000313" key="14">
    <source>
        <dbReference type="EMBL" id="GGA74577.1"/>
    </source>
</evidence>
<comment type="catalytic activity">
    <reaction evidence="1">
        <text>Hydrolyzes the link between N-acetylmuramoyl residues and L-amino acid residues in certain cell-wall glycopeptides.</text>
        <dbReference type="EC" id="3.5.1.28"/>
    </reaction>
</comment>
<dbReference type="AlphaFoldDB" id="A0A8J2XP76"/>
<dbReference type="PANTHER" id="PTHR30417">
    <property type="entry name" value="N-ACETYLMURAMOYL-L-ALANINE AMIDASE AMID"/>
    <property type="match status" value="1"/>
</dbReference>
<keyword evidence="8" id="KW-0378">Hydrolase</keyword>
<dbReference type="EC" id="3.5.1.28" evidence="5"/>
<evidence type="ECO:0000256" key="10">
    <source>
        <dbReference type="ARBA" id="ARBA00023316"/>
    </source>
</evidence>
<organism evidence="14 15">
    <name type="scientific">Neiella marina</name>
    <dbReference type="NCBI Taxonomy" id="508461"/>
    <lineage>
        <taxon>Bacteria</taxon>
        <taxon>Pseudomonadati</taxon>
        <taxon>Pseudomonadota</taxon>
        <taxon>Gammaproteobacteria</taxon>
        <taxon>Alteromonadales</taxon>
        <taxon>Echinimonadaceae</taxon>
        <taxon>Neiella</taxon>
    </lineage>
</organism>